<evidence type="ECO:0000313" key="2">
    <source>
        <dbReference type="EMBL" id="HJA84483.1"/>
    </source>
</evidence>
<proteinExistence type="predicted"/>
<accession>A0A9D2KTZ6</accession>
<evidence type="ECO:0008006" key="4">
    <source>
        <dbReference type="Google" id="ProtNLM"/>
    </source>
</evidence>
<feature type="transmembrane region" description="Helical" evidence="1">
    <location>
        <begin position="12"/>
        <end position="29"/>
    </location>
</feature>
<name>A0A9D2KTZ6_9BACE</name>
<dbReference type="EMBL" id="DWZE01000135">
    <property type="protein sequence ID" value="HJA84483.1"/>
    <property type="molecule type" value="Genomic_DNA"/>
</dbReference>
<reference evidence="2" key="2">
    <citation type="submission" date="2021-04" db="EMBL/GenBank/DDBJ databases">
        <authorList>
            <person name="Gilroy R."/>
        </authorList>
    </citation>
    <scope>NUCLEOTIDE SEQUENCE</scope>
    <source>
        <strain evidence="2">ChiHecec1B25-7008</strain>
    </source>
</reference>
<gene>
    <name evidence="2" type="ORF">H9785_11030</name>
</gene>
<dbReference type="Proteomes" id="UP000823860">
    <property type="component" value="Unassembled WGS sequence"/>
</dbReference>
<keyword evidence="1" id="KW-0472">Membrane</keyword>
<feature type="transmembrane region" description="Helical" evidence="1">
    <location>
        <begin position="41"/>
        <end position="60"/>
    </location>
</feature>
<reference evidence="2" key="1">
    <citation type="journal article" date="2021" name="PeerJ">
        <title>Extensive microbial diversity within the chicken gut microbiome revealed by metagenomics and culture.</title>
        <authorList>
            <person name="Gilroy R."/>
            <person name="Ravi A."/>
            <person name="Getino M."/>
            <person name="Pursley I."/>
            <person name="Horton D.L."/>
            <person name="Alikhan N.F."/>
            <person name="Baker D."/>
            <person name="Gharbi K."/>
            <person name="Hall N."/>
            <person name="Watson M."/>
            <person name="Adriaenssens E.M."/>
            <person name="Foster-Nyarko E."/>
            <person name="Jarju S."/>
            <person name="Secka A."/>
            <person name="Antonio M."/>
            <person name="Oren A."/>
            <person name="Chaudhuri R.R."/>
            <person name="La Ragione R."/>
            <person name="Hildebrand F."/>
            <person name="Pallen M.J."/>
        </authorList>
    </citation>
    <scope>NUCLEOTIDE SEQUENCE</scope>
    <source>
        <strain evidence="2">ChiHecec1B25-7008</strain>
    </source>
</reference>
<sequence>MNSVVEIRKYLVGTALLTLLTGGIGMWIFHAVRPALFLSDYIWIPVYFYVIGSLLMAGVARSGKGGNMKRLVQVYLLARIVKMFVSVMAVVIFCVAVQTEVAVVVAAFVINYFIYLIYDSWFFSRLGKSRKMETKEI</sequence>
<evidence type="ECO:0000313" key="3">
    <source>
        <dbReference type="Proteomes" id="UP000823860"/>
    </source>
</evidence>
<feature type="transmembrane region" description="Helical" evidence="1">
    <location>
        <begin position="104"/>
        <end position="123"/>
    </location>
</feature>
<evidence type="ECO:0000256" key="1">
    <source>
        <dbReference type="SAM" id="Phobius"/>
    </source>
</evidence>
<feature type="transmembrane region" description="Helical" evidence="1">
    <location>
        <begin position="80"/>
        <end position="98"/>
    </location>
</feature>
<protein>
    <recommendedName>
        <fullName evidence="4">ATP synthase I</fullName>
    </recommendedName>
</protein>
<keyword evidence="1" id="KW-1133">Transmembrane helix</keyword>
<comment type="caution">
    <text evidence="2">The sequence shown here is derived from an EMBL/GenBank/DDBJ whole genome shotgun (WGS) entry which is preliminary data.</text>
</comment>
<organism evidence="2 3">
    <name type="scientific">Candidatus Bacteroides intestinavium</name>
    <dbReference type="NCBI Taxonomy" id="2838469"/>
    <lineage>
        <taxon>Bacteria</taxon>
        <taxon>Pseudomonadati</taxon>
        <taxon>Bacteroidota</taxon>
        <taxon>Bacteroidia</taxon>
        <taxon>Bacteroidales</taxon>
        <taxon>Bacteroidaceae</taxon>
        <taxon>Bacteroides</taxon>
    </lineage>
</organism>
<keyword evidence="1" id="KW-0812">Transmembrane</keyword>
<dbReference type="AlphaFoldDB" id="A0A9D2KTZ6"/>